<dbReference type="PROSITE" id="PS51257">
    <property type="entry name" value="PROKAR_LIPOPROTEIN"/>
    <property type="match status" value="1"/>
</dbReference>
<dbReference type="AlphaFoldDB" id="A0A928YQU1"/>
<sequence>MKYSVIILGFAALIASCSSPKTEINTLSDAEKEEGWELLFDGKTLTGWHVYNLGDTLSKWEARDGELVCDPKNKGVFGDIITDKEYKDFELLIDWKVSKGGNSGVLINVNESPEYAATFATGLEMQLLDNTNSEHRHQIDSTHWAGCLYAVSCYGTNSKPKPFGEWNESKIVQKNNQVSFWLNGALTFEGTTGTQEWADFVKSTNMKNYPAFGTFSSGKIALQNHTDFIAFRNIKIREI</sequence>
<evidence type="ECO:0000313" key="3">
    <source>
        <dbReference type="Proteomes" id="UP000616201"/>
    </source>
</evidence>
<proteinExistence type="predicted"/>
<protein>
    <submittedName>
        <fullName evidence="2">DUF1080 domain-containing protein</fullName>
    </submittedName>
</protein>
<dbReference type="Gene3D" id="2.60.120.560">
    <property type="entry name" value="Exo-inulinase, domain 1"/>
    <property type="match status" value="1"/>
</dbReference>
<dbReference type="Proteomes" id="UP000616201">
    <property type="component" value="Unassembled WGS sequence"/>
</dbReference>
<dbReference type="EMBL" id="PRDK01000005">
    <property type="protein sequence ID" value="MBE8713937.1"/>
    <property type="molecule type" value="Genomic_DNA"/>
</dbReference>
<dbReference type="RefSeq" id="WP_196934084.1">
    <property type="nucleotide sequence ID" value="NZ_MU158697.1"/>
</dbReference>
<gene>
    <name evidence="2" type="ORF">C4F49_09620</name>
</gene>
<comment type="caution">
    <text evidence="2">The sequence shown here is derived from an EMBL/GenBank/DDBJ whole genome shotgun (WGS) entry which is preliminary data.</text>
</comment>
<organism evidence="2 3">
    <name type="scientific">Sphingobacterium hungaricum</name>
    <dbReference type="NCBI Taxonomy" id="2082723"/>
    <lineage>
        <taxon>Bacteria</taxon>
        <taxon>Pseudomonadati</taxon>
        <taxon>Bacteroidota</taxon>
        <taxon>Sphingobacteriia</taxon>
        <taxon>Sphingobacteriales</taxon>
        <taxon>Sphingobacteriaceae</taxon>
        <taxon>Sphingobacterium</taxon>
    </lineage>
</organism>
<dbReference type="Pfam" id="PF06439">
    <property type="entry name" value="3keto-disac_hyd"/>
    <property type="match status" value="1"/>
</dbReference>
<reference evidence="2" key="1">
    <citation type="submission" date="2018-02" db="EMBL/GenBank/DDBJ databases">
        <authorList>
            <person name="Vasarhelyi B.M."/>
            <person name="Deshmukh S."/>
            <person name="Balint B."/>
            <person name="Kukolya J."/>
        </authorList>
    </citation>
    <scope>NUCLEOTIDE SEQUENCE</scope>
    <source>
        <strain evidence="2">KB22</strain>
    </source>
</reference>
<dbReference type="GO" id="GO:0016787">
    <property type="term" value="F:hydrolase activity"/>
    <property type="evidence" value="ECO:0007669"/>
    <property type="project" value="InterPro"/>
</dbReference>
<evidence type="ECO:0000259" key="1">
    <source>
        <dbReference type="Pfam" id="PF06439"/>
    </source>
</evidence>
<feature type="domain" description="3-keto-alpha-glucoside-1,2-lyase/3-keto-2-hydroxy-glucal hydratase" evidence="1">
    <location>
        <begin position="35"/>
        <end position="237"/>
    </location>
</feature>
<evidence type="ECO:0000313" key="2">
    <source>
        <dbReference type="EMBL" id="MBE8713937.1"/>
    </source>
</evidence>
<dbReference type="InterPro" id="IPR010496">
    <property type="entry name" value="AL/BT2_dom"/>
</dbReference>
<keyword evidence="3" id="KW-1185">Reference proteome</keyword>
<accession>A0A928YQU1</accession>
<name>A0A928YQU1_9SPHI</name>